<evidence type="ECO:0000313" key="1">
    <source>
        <dbReference type="EMBL" id="EAY18426.1"/>
    </source>
</evidence>
<dbReference type="EMBL" id="DS113219">
    <property type="protein sequence ID" value="EAY18426.1"/>
    <property type="molecule type" value="Genomic_DNA"/>
</dbReference>
<reference evidence="1" key="2">
    <citation type="journal article" date="2007" name="Science">
        <title>Draft genome sequence of the sexually transmitted pathogen Trichomonas vaginalis.</title>
        <authorList>
            <person name="Carlton J.M."/>
            <person name="Hirt R.P."/>
            <person name="Silva J.C."/>
            <person name="Delcher A.L."/>
            <person name="Schatz M."/>
            <person name="Zhao Q."/>
            <person name="Wortman J.R."/>
            <person name="Bidwell S.L."/>
            <person name="Alsmark U.C.M."/>
            <person name="Besteiro S."/>
            <person name="Sicheritz-Ponten T."/>
            <person name="Noel C.J."/>
            <person name="Dacks J.B."/>
            <person name="Foster P.G."/>
            <person name="Simillion C."/>
            <person name="Van de Peer Y."/>
            <person name="Miranda-Saavedra D."/>
            <person name="Barton G.J."/>
            <person name="Westrop G.D."/>
            <person name="Mueller S."/>
            <person name="Dessi D."/>
            <person name="Fiori P.L."/>
            <person name="Ren Q."/>
            <person name="Paulsen I."/>
            <person name="Zhang H."/>
            <person name="Bastida-Corcuera F.D."/>
            <person name="Simoes-Barbosa A."/>
            <person name="Brown M.T."/>
            <person name="Hayes R.D."/>
            <person name="Mukherjee M."/>
            <person name="Okumura C.Y."/>
            <person name="Schneider R."/>
            <person name="Smith A.J."/>
            <person name="Vanacova S."/>
            <person name="Villalvazo M."/>
            <person name="Haas B.J."/>
            <person name="Pertea M."/>
            <person name="Feldblyum T.V."/>
            <person name="Utterback T.R."/>
            <person name="Shu C.L."/>
            <person name="Osoegawa K."/>
            <person name="de Jong P.J."/>
            <person name="Hrdy I."/>
            <person name="Horvathova L."/>
            <person name="Zubacova Z."/>
            <person name="Dolezal P."/>
            <person name="Malik S.B."/>
            <person name="Logsdon J.M. Jr."/>
            <person name="Henze K."/>
            <person name="Gupta A."/>
            <person name="Wang C.C."/>
            <person name="Dunne R.L."/>
            <person name="Upcroft J.A."/>
            <person name="Upcroft P."/>
            <person name="White O."/>
            <person name="Salzberg S.L."/>
            <person name="Tang P."/>
            <person name="Chiu C.-H."/>
            <person name="Lee Y.-S."/>
            <person name="Embley T.M."/>
            <person name="Coombs G.H."/>
            <person name="Mottram J.C."/>
            <person name="Tachezy J."/>
            <person name="Fraser-Liggett C.M."/>
            <person name="Johnson P.J."/>
        </authorList>
    </citation>
    <scope>NUCLEOTIDE SEQUENCE [LARGE SCALE GENOMIC DNA]</scope>
    <source>
        <strain evidence="1">G3</strain>
    </source>
</reference>
<organism evidence="1 2">
    <name type="scientific">Trichomonas vaginalis (strain ATCC PRA-98 / G3)</name>
    <dbReference type="NCBI Taxonomy" id="412133"/>
    <lineage>
        <taxon>Eukaryota</taxon>
        <taxon>Metamonada</taxon>
        <taxon>Parabasalia</taxon>
        <taxon>Trichomonadida</taxon>
        <taxon>Trichomonadidae</taxon>
        <taxon>Trichomonas</taxon>
    </lineage>
</organism>
<dbReference type="Proteomes" id="UP000001542">
    <property type="component" value="Unassembled WGS sequence"/>
</dbReference>
<reference evidence="1" key="1">
    <citation type="submission" date="2006-10" db="EMBL/GenBank/DDBJ databases">
        <authorList>
            <person name="Amadeo P."/>
            <person name="Zhao Q."/>
            <person name="Wortman J."/>
            <person name="Fraser-Liggett C."/>
            <person name="Carlton J."/>
        </authorList>
    </citation>
    <scope>NUCLEOTIDE SEQUENCE</scope>
    <source>
        <strain evidence="1">G3</strain>
    </source>
</reference>
<dbReference type="InParanoid" id="A2DMJ9"/>
<sequence>MFFLCLLSLGESKIRYPHRHSHRDHYVSNGAQIQRKTTDLPMNITGVKTDKTEGVYTVKDLKSLQKIVQSAYPLLVNETLSEAMEKTKYKVDRKQTSFNVEFETIKVAKEGKELKAVFNKGHVDVGYLAMTEKKEIKRFGTRIFHTRTEHVPRPLTDHEVKIIFDIVKEKIHN</sequence>
<dbReference type="AlphaFoldDB" id="A2DMJ9"/>
<proteinExistence type="predicted"/>
<gene>
    <name evidence="1" type="ORF">TVAG_046300</name>
</gene>
<dbReference type="RefSeq" id="XP_001579412.1">
    <property type="nucleotide sequence ID" value="XM_001579362.1"/>
</dbReference>
<dbReference type="VEuPathDB" id="TrichDB:TVAG_046300"/>
<name>A2DMJ9_TRIV3</name>
<protein>
    <submittedName>
        <fullName evidence="1">Uncharacterized protein</fullName>
    </submittedName>
</protein>
<evidence type="ECO:0000313" key="2">
    <source>
        <dbReference type="Proteomes" id="UP000001542"/>
    </source>
</evidence>
<keyword evidence="2" id="KW-1185">Reference proteome</keyword>
<dbReference type="KEGG" id="tva:5463934"/>
<accession>A2DMJ9</accession>
<dbReference type="VEuPathDB" id="TrichDB:TVAGG3_0336290"/>